<evidence type="ECO:0000256" key="10">
    <source>
        <dbReference type="ARBA" id="ARBA00023304"/>
    </source>
</evidence>
<sequence>MTERKPNDDFVLNQDPYNRSSMLLTGDNFGCGSSREHAVWALQEWGIKAVIGTTFGSIFYGNCIGNGLLPIKLSSDNVQKLVRFVEEDPETNQITINLETLKISYGSSEIIFDFDKNNQTLLLEGLDEIQQTLKLKNEISSFEEKHLERNPWL</sequence>
<dbReference type="InterPro" id="IPR004431">
    <property type="entry name" value="3-IsopropMal_deHydase_ssu"/>
</dbReference>
<comment type="function">
    <text evidence="2">Catalyzes the isomerization between 2-isopropylmalate and 3-isopropylmalate, via the formation of 2-isopropylmaleate.</text>
</comment>
<dbReference type="GO" id="GO:0009316">
    <property type="term" value="C:3-isopropylmalate dehydratase complex"/>
    <property type="evidence" value="ECO:0007669"/>
    <property type="project" value="InterPro"/>
</dbReference>
<dbReference type="InterPro" id="IPR000573">
    <property type="entry name" value="AconitaseA/IPMdHydase_ssu_swvl"/>
</dbReference>
<comment type="pathway">
    <text evidence="3">Amino-acid biosynthesis; L-leucine biosynthesis; L-leucine from 3-methyl-2-oxobutanoate: step 2/4.</text>
</comment>
<evidence type="ECO:0000256" key="2">
    <source>
        <dbReference type="ARBA" id="ARBA00002695"/>
    </source>
</evidence>
<dbReference type="UniPathway" id="UPA00048">
    <property type="reaction ID" value="UER00071"/>
</dbReference>
<evidence type="ECO:0000256" key="3">
    <source>
        <dbReference type="ARBA" id="ARBA00004729"/>
    </source>
</evidence>
<feature type="domain" description="Aconitase A/isopropylmalate dehydratase small subunit swivel" evidence="11">
    <location>
        <begin position="4"/>
        <end position="74"/>
    </location>
</feature>
<dbReference type="GO" id="GO:0009098">
    <property type="term" value="P:L-leucine biosynthetic process"/>
    <property type="evidence" value="ECO:0007669"/>
    <property type="project" value="UniProtKB-UniPathway"/>
</dbReference>
<evidence type="ECO:0000256" key="8">
    <source>
        <dbReference type="ARBA" id="ARBA00022605"/>
    </source>
</evidence>
<dbReference type="PANTHER" id="PTHR43345">
    <property type="entry name" value="3-ISOPROPYLMALATE DEHYDRATASE SMALL SUBUNIT 2-RELATED-RELATED"/>
    <property type="match status" value="1"/>
</dbReference>
<dbReference type="InterPro" id="IPR015928">
    <property type="entry name" value="Aconitase/3IPM_dehydase_swvl"/>
</dbReference>
<dbReference type="AlphaFoldDB" id="A0A381WTT1"/>
<dbReference type="InterPro" id="IPR033940">
    <property type="entry name" value="IPMI_Swivel"/>
</dbReference>
<dbReference type="PANTHER" id="PTHR43345:SF5">
    <property type="entry name" value="3-ISOPROPYLMALATE DEHYDRATASE SMALL SUBUNIT"/>
    <property type="match status" value="1"/>
</dbReference>
<protein>
    <recommendedName>
        <fullName evidence="6">3-isopropylmalate dehydratase</fullName>
        <ecNumber evidence="6">4.2.1.33</ecNumber>
    </recommendedName>
</protein>
<comment type="similarity">
    <text evidence="4">Belongs to the LeuD family. LeuD type 1 subfamily.</text>
</comment>
<keyword evidence="10" id="KW-0100">Branched-chain amino acid biosynthesis</keyword>
<evidence type="ECO:0000259" key="11">
    <source>
        <dbReference type="Pfam" id="PF00694"/>
    </source>
</evidence>
<dbReference type="EC" id="4.2.1.33" evidence="6"/>
<reference evidence="12" key="1">
    <citation type="submission" date="2018-05" db="EMBL/GenBank/DDBJ databases">
        <authorList>
            <person name="Lanie J.A."/>
            <person name="Ng W.-L."/>
            <person name="Kazmierczak K.M."/>
            <person name="Andrzejewski T.M."/>
            <person name="Davidsen T.M."/>
            <person name="Wayne K.J."/>
            <person name="Tettelin H."/>
            <person name="Glass J.I."/>
            <person name="Rusch D."/>
            <person name="Podicherti R."/>
            <person name="Tsui H.-C.T."/>
            <person name="Winkler M.E."/>
        </authorList>
    </citation>
    <scope>NUCLEOTIDE SEQUENCE</scope>
</reference>
<keyword evidence="9" id="KW-0456">Lyase</keyword>
<dbReference type="NCBIfam" id="NF002458">
    <property type="entry name" value="PRK01641.1"/>
    <property type="match status" value="1"/>
</dbReference>
<dbReference type="GO" id="GO:0003861">
    <property type="term" value="F:3-isopropylmalate dehydratase activity"/>
    <property type="evidence" value="ECO:0007669"/>
    <property type="project" value="UniProtKB-EC"/>
</dbReference>
<dbReference type="Gene3D" id="3.20.19.10">
    <property type="entry name" value="Aconitase, domain 4"/>
    <property type="match status" value="1"/>
</dbReference>
<evidence type="ECO:0000256" key="6">
    <source>
        <dbReference type="ARBA" id="ARBA00011998"/>
    </source>
</evidence>
<organism evidence="12">
    <name type="scientific">marine metagenome</name>
    <dbReference type="NCBI Taxonomy" id="408172"/>
    <lineage>
        <taxon>unclassified sequences</taxon>
        <taxon>metagenomes</taxon>
        <taxon>ecological metagenomes</taxon>
    </lineage>
</organism>
<gene>
    <name evidence="12" type="ORF">METZ01_LOCUS108744</name>
</gene>
<dbReference type="InterPro" id="IPR050075">
    <property type="entry name" value="LeuD"/>
</dbReference>
<evidence type="ECO:0000313" key="12">
    <source>
        <dbReference type="EMBL" id="SVA55890.1"/>
    </source>
</evidence>
<evidence type="ECO:0000256" key="9">
    <source>
        <dbReference type="ARBA" id="ARBA00023239"/>
    </source>
</evidence>
<dbReference type="Pfam" id="PF00694">
    <property type="entry name" value="Aconitase_C"/>
    <property type="match status" value="1"/>
</dbReference>
<comment type="catalytic activity">
    <reaction evidence="1">
        <text>(2R,3S)-3-isopropylmalate = (2S)-2-isopropylmalate</text>
        <dbReference type="Rhea" id="RHEA:32287"/>
        <dbReference type="ChEBI" id="CHEBI:1178"/>
        <dbReference type="ChEBI" id="CHEBI:35121"/>
        <dbReference type="EC" id="4.2.1.33"/>
    </reaction>
</comment>
<name>A0A381WTT1_9ZZZZ</name>
<dbReference type="CDD" id="cd01577">
    <property type="entry name" value="IPMI_Swivel"/>
    <property type="match status" value="1"/>
</dbReference>
<evidence type="ECO:0000256" key="1">
    <source>
        <dbReference type="ARBA" id="ARBA00000491"/>
    </source>
</evidence>
<dbReference type="EMBL" id="UINC01012854">
    <property type="protein sequence ID" value="SVA55890.1"/>
    <property type="molecule type" value="Genomic_DNA"/>
</dbReference>
<comment type="subunit">
    <text evidence="5">Heterodimer of LeuC and LeuD.</text>
</comment>
<evidence type="ECO:0000256" key="5">
    <source>
        <dbReference type="ARBA" id="ARBA00011271"/>
    </source>
</evidence>
<evidence type="ECO:0000256" key="4">
    <source>
        <dbReference type="ARBA" id="ARBA00009845"/>
    </source>
</evidence>
<keyword evidence="8" id="KW-0028">Amino-acid biosynthesis</keyword>
<accession>A0A381WTT1</accession>
<keyword evidence="7" id="KW-0432">Leucine biosynthesis</keyword>
<evidence type="ECO:0000256" key="7">
    <source>
        <dbReference type="ARBA" id="ARBA00022430"/>
    </source>
</evidence>
<dbReference type="NCBIfam" id="TIGR00171">
    <property type="entry name" value="leuD"/>
    <property type="match status" value="1"/>
</dbReference>
<dbReference type="SUPFAM" id="SSF52016">
    <property type="entry name" value="LeuD/IlvD-like"/>
    <property type="match status" value="1"/>
</dbReference>
<proteinExistence type="inferred from homology"/>